<proteinExistence type="predicted"/>
<evidence type="ECO:0000256" key="1">
    <source>
        <dbReference type="SAM" id="MobiDB-lite"/>
    </source>
</evidence>
<feature type="region of interest" description="Disordered" evidence="1">
    <location>
        <begin position="1"/>
        <end position="37"/>
    </location>
</feature>
<dbReference type="Proteomes" id="UP000184330">
    <property type="component" value="Unassembled WGS sequence"/>
</dbReference>
<feature type="compositionally biased region" description="Polar residues" evidence="1">
    <location>
        <begin position="117"/>
        <end position="143"/>
    </location>
</feature>
<evidence type="ECO:0008006" key="4">
    <source>
        <dbReference type="Google" id="ProtNLM"/>
    </source>
</evidence>
<evidence type="ECO:0000313" key="2">
    <source>
        <dbReference type="EMBL" id="CZR51031.1"/>
    </source>
</evidence>
<name>A0A1L7WE32_9HELO</name>
<sequence length="672" mass="74375">MISKFLTKKKGKGGDDGQQYPLVPTSPHLTSTPGALDNGESLGSYSNTFLLLDNSYIQYGGTFVDPMEVQHRPPSPPSLGTLTPGSFTKFLEEDIYHNDPMFGVNFHFDENGAVGNAVNSSDGTPSGQQGHASPQGTSSQLSQYKHDQTRVIGIDSSPTILHSQEGYDSTVEAGSQLEHYEHRQTGVVDAVNPTVGVPWAATSHFGQPSNVANRTDPTLTAQQQFNSAFPNGSIIMDTPVAAFECGLHALRLSFLCQFPTLRAPSINELRVIATSDVIAQRFLEAEGRPVDVNNFNAGHVAAILEEYSLRQGYVLQLGIYWTNREPFIQYAANPSAITLWIYNNNAQSATTLGHYSGLKPNNGEGDQTDRLHQYDQTDRMSPEPTADTPTPITTTMPTPQQHNVGAKVVNTQVSDTNDWLWPTICFSCKRGDHGQYTGEQYYNWSEFFLHWWMVHSTLEVWTPRLCFWEGCNDGGTHFTSEECLTHVFSTHKMWTPQPCPWEDCYHVVKAYSTWNKCLTHVFGVHKKIHHCDYDGPCEFKPGGRAFGNLQDKQRHVTDKHAPGVHYSGMEATVAMLRDAVVVTSKTNPMDSILRMISISTRRKTYTSPAAAEGTSATLGDPDLSCVQLFGINLYGLQLYLLKFTLGSSLSMFHINLDSAYYAQVSSLANNTT</sequence>
<gene>
    <name evidence="2" type="ORF">PAC_00906</name>
</gene>
<evidence type="ECO:0000313" key="3">
    <source>
        <dbReference type="Proteomes" id="UP000184330"/>
    </source>
</evidence>
<organism evidence="2 3">
    <name type="scientific">Phialocephala subalpina</name>
    <dbReference type="NCBI Taxonomy" id="576137"/>
    <lineage>
        <taxon>Eukaryota</taxon>
        <taxon>Fungi</taxon>
        <taxon>Dikarya</taxon>
        <taxon>Ascomycota</taxon>
        <taxon>Pezizomycotina</taxon>
        <taxon>Leotiomycetes</taxon>
        <taxon>Helotiales</taxon>
        <taxon>Mollisiaceae</taxon>
        <taxon>Phialocephala</taxon>
        <taxon>Phialocephala fortinii species complex</taxon>
    </lineage>
</organism>
<feature type="region of interest" description="Disordered" evidence="1">
    <location>
        <begin position="115"/>
        <end position="143"/>
    </location>
</feature>
<feature type="compositionally biased region" description="Basic residues" evidence="1">
    <location>
        <begin position="1"/>
        <end position="11"/>
    </location>
</feature>
<reference evidence="2 3" key="1">
    <citation type="submission" date="2016-03" db="EMBL/GenBank/DDBJ databases">
        <authorList>
            <person name="Ploux O."/>
        </authorList>
    </citation>
    <scope>NUCLEOTIDE SEQUENCE [LARGE SCALE GENOMIC DNA]</scope>
    <source>
        <strain evidence="2 3">UAMH 11012</strain>
    </source>
</reference>
<protein>
    <recommendedName>
        <fullName evidence="4">C2H2-type domain-containing protein</fullName>
    </recommendedName>
</protein>
<dbReference type="AlphaFoldDB" id="A0A1L7WE32"/>
<accession>A0A1L7WE32</accession>
<keyword evidence="3" id="KW-1185">Reference proteome</keyword>
<dbReference type="STRING" id="576137.A0A1L7WE32"/>
<dbReference type="OrthoDB" id="4578295at2759"/>
<dbReference type="EMBL" id="FJOG01000001">
    <property type="protein sequence ID" value="CZR51031.1"/>
    <property type="molecule type" value="Genomic_DNA"/>
</dbReference>